<sequence>MTVLAVDPAQYADAATQMSRVADTTGGSIRGLAAALGSSGGMGGSDNAGTEWSHSYDESARSAMEAAAGLVNGTGQVAVLLHATGQNHADADTSSTVGGRGGRFPAAPRAARISTPRLPQAGGGSGGGPPGWSLVAGLVGYAWPNGHQDRLHAAQAAWNSAAAELTNGTSVAGSAASKVSVQRSPEVAQASAACTAVSTHAGELARVFQRIGSSCAEYATHLDDAHHEILATLKELMIETAAIEAAGAAFAIFTVGLDEVAAQAAVATRIATAAAKIRRVIEALVDGARAVAASVRGFAARAVEIASKMKPFEEAVVKRAGTQAVNDIGETGAATADNLAGSIRNVNPGGGQTNCVNCVVTTDRMLDGEKVSAALGEPRPVTDLQDYFGAKFKPMSGQGQIESIMDKAGDGARGVVFGYRGPDQVGHVFNVVNQRGIVRFLDGQSGSVGTFGNQGYIQSYLMRYR</sequence>
<reference evidence="4 5" key="1">
    <citation type="submission" date="2020-09" db="EMBL/GenBank/DDBJ databases">
        <title>Novel species in genus Gordonia.</title>
        <authorList>
            <person name="Zhang G."/>
        </authorList>
    </citation>
    <scope>NUCLEOTIDE SEQUENCE [LARGE SCALE GENOMIC DNA]</scope>
    <source>
        <strain evidence="4 5">ON-33</strain>
    </source>
</reference>
<comment type="caution">
    <text evidence="4">The sequence shown here is derived from an EMBL/GenBank/DDBJ whole genome shotgun (WGS) entry which is preliminary data.</text>
</comment>
<evidence type="ECO:0000259" key="3">
    <source>
        <dbReference type="Pfam" id="PF25547"/>
    </source>
</evidence>
<feature type="domain" description="Tox-PL" evidence="2">
    <location>
        <begin position="353"/>
        <end position="446"/>
    </location>
</feature>
<proteinExistence type="predicted"/>
<evidence type="ECO:0000313" key="4">
    <source>
        <dbReference type="EMBL" id="MBD1320615.1"/>
    </source>
</evidence>
<dbReference type="Pfam" id="PF15644">
    <property type="entry name" value="Gln_amidase"/>
    <property type="match status" value="1"/>
</dbReference>
<dbReference type="Proteomes" id="UP000602395">
    <property type="component" value="Unassembled WGS sequence"/>
</dbReference>
<dbReference type="InterPro" id="IPR057746">
    <property type="entry name" value="CpnT-like_N"/>
</dbReference>
<evidence type="ECO:0000259" key="2">
    <source>
        <dbReference type="Pfam" id="PF15644"/>
    </source>
</evidence>
<protein>
    <recommendedName>
        <fullName evidence="6">Tox-PL domain-containing protein</fullName>
    </recommendedName>
</protein>
<evidence type="ECO:0008006" key="6">
    <source>
        <dbReference type="Google" id="ProtNLM"/>
    </source>
</evidence>
<dbReference type="Pfam" id="PF25547">
    <property type="entry name" value="WXG100_2"/>
    <property type="match status" value="1"/>
</dbReference>
<dbReference type="RefSeq" id="WP_190267233.1">
    <property type="nucleotide sequence ID" value="NZ_BAABAD010000004.1"/>
</dbReference>
<keyword evidence="5" id="KW-1185">Reference proteome</keyword>
<dbReference type="InterPro" id="IPR028908">
    <property type="entry name" value="Tox-PL_dom"/>
</dbReference>
<gene>
    <name evidence="4" type="ORF">IDF66_13590</name>
</gene>
<dbReference type="EMBL" id="JACWMS010000002">
    <property type="protein sequence ID" value="MBD1320615.1"/>
    <property type="molecule type" value="Genomic_DNA"/>
</dbReference>
<feature type="compositionally biased region" description="Low complexity" evidence="1">
    <location>
        <begin position="103"/>
        <end position="112"/>
    </location>
</feature>
<feature type="region of interest" description="Disordered" evidence="1">
    <location>
        <begin position="89"/>
        <end position="127"/>
    </location>
</feature>
<name>A0ABR7WCU0_9ACTN</name>
<organism evidence="4 5">
    <name type="scientific">Gordonia hankookensis</name>
    <dbReference type="NCBI Taxonomy" id="589403"/>
    <lineage>
        <taxon>Bacteria</taxon>
        <taxon>Bacillati</taxon>
        <taxon>Actinomycetota</taxon>
        <taxon>Actinomycetes</taxon>
        <taxon>Mycobacteriales</taxon>
        <taxon>Gordoniaceae</taxon>
        <taxon>Gordonia</taxon>
    </lineage>
</organism>
<accession>A0ABR7WCU0</accession>
<evidence type="ECO:0000256" key="1">
    <source>
        <dbReference type="SAM" id="MobiDB-lite"/>
    </source>
</evidence>
<evidence type="ECO:0000313" key="5">
    <source>
        <dbReference type="Proteomes" id="UP000602395"/>
    </source>
</evidence>
<feature type="domain" description="Outer membrane channel protein CpnT-like N-terminal" evidence="3">
    <location>
        <begin position="132"/>
        <end position="269"/>
    </location>
</feature>